<name>A0AAV4W110_9ARAC</name>
<evidence type="ECO:0000313" key="2">
    <source>
        <dbReference type="EMBL" id="GIY76241.1"/>
    </source>
</evidence>
<evidence type="ECO:0000313" key="3">
    <source>
        <dbReference type="Proteomes" id="UP001054837"/>
    </source>
</evidence>
<accession>A0AAV4W110</accession>
<feature type="compositionally biased region" description="Basic and acidic residues" evidence="1">
    <location>
        <begin position="94"/>
        <end position="104"/>
    </location>
</feature>
<dbReference type="AlphaFoldDB" id="A0AAV4W110"/>
<reference evidence="2 3" key="1">
    <citation type="submission" date="2021-06" db="EMBL/GenBank/DDBJ databases">
        <title>Caerostris darwini draft genome.</title>
        <authorList>
            <person name="Kono N."/>
            <person name="Arakawa K."/>
        </authorList>
    </citation>
    <scope>NUCLEOTIDE SEQUENCE [LARGE SCALE GENOMIC DNA]</scope>
</reference>
<keyword evidence="3" id="KW-1185">Reference proteome</keyword>
<gene>
    <name evidence="2" type="ORF">CDAR_272081</name>
</gene>
<dbReference type="EMBL" id="BPLQ01013968">
    <property type="protein sequence ID" value="GIY76241.1"/>
    <property type="molecule type" value="Genomic_DNA"/>
</dbReference>
<feature type="region of interest" description="Disordered" evidence="1">
    <location>
        <begin position="78"/>
        <end position="104"/>
    </location>
</feature>
<protein>
    <submittedName>
        <fullName evidence="2">Uncharacterized protein</fullName>
    </submittedName>
</protein>
<organism evidence="2 3">
    <name type="scientific">Caerostris darwini</name>
    <dbReference type="NCBI Taxonomy" id="1538125"/>
    <lineage>
        <taxon>Eukaryota</taxon>
        <taxon>Metazoa</taxon>
        <taxon>Ecdysozoa</taxon>
        <taxon>Arthropoda</taxon>
        <taxon>Chelicerata</taxon>
        <taxon>Arachnida</taxon>
        <taxon>Araneae</taxon>
        <taxon>Araneomorphae</taxon>
        <taxon>Entelegynae</taxon>
        <taxon>Araneoidea</taxon>
        <taxon>Araneidae</taxon>
        <taxon>Caerostris</taxon>
    </lineage>
</organism>
<evidence type="ECO:0000256" key="1">
    <source>
        <dbReference type="SAM" id="MobiDB-lite"/>
    </source>
</evidence>
<proteinExistence type="predicted"/>
<dbReference type="Proteomes" id="UP001054837">
    <property type="component" value="Unassembled WGS sequence"/>
</dbReference>
<comment type="caution">
    <text evidence="2">The sequence shown here is derived from an EMBL/GenBank/DDBJ whole genome shotgun (WGS) entry which is preliminary data.</text>
</comment>
<sequence>MKSGPVNTVEDIRGYRTFIIRRRHWDGKKDGYGQPFQRVPLHFFIRKSVRDFIFWKLKFSLLASPVAPWFIRSHHGHGTAFSRGSPPFQISSDLRSEFRSNEAK</sequence>